<dbReference type="InterPro" id="IPR052019">
    <property type="entry name" value="F420H2_bilvrd_red/Heme_oxyg"/>
</dbReference>
<comment type="caution">
    <text evidence="3">The sequence shown here is derived from an EMBL/GenBank/DDBJ whole genome shotgun (WGS) entry which is preliminary data.</text>
</comment>
<proteinExistence type="predicted"/>
<reference evidence="4" key="1">
    <citation type="journal article" date="2019" name="Int. J. Syst. Evol. Microbiol.">
        <title>The Global Catalogue of Microorganisms (GCM) 10K type strain sequencing project: providing services to taxonomists for standard genome sequencing and annotation.</title>
        <authorList>
            <consortium name="The Broad Institute Genomics Platform"/>
            <consortium name="The Broad Institute Genome Sequencing Center for Infectious Disease"/>
            <person name="Wu L."/>
            <person name="Ma J."/>
        </authorList>
    </citation>
    <scope>NUCLEOTIDE SEQUENCE [LARGE SCALE GENOMIC DNA]</scope>
    <source>
        <strain evidence="4">CCM 7526</strain>
    </source>
</reference>
<sequence length="144" mass="16663">MRECASIFSTWGDMSGRLDEGILERLQREPLAWLCTLRRDGSPHLTPVWFVFHDQNLWICSAEKNQKVRNVRLDPRVSVALEGGNAPVVAEGRVTLHPYDFSPHITELFKTKYDWDITIPVEREWPRVLLEIPVARWLLTGVAQ</sequence>
<evidence type="ECO:0000313" key="3">
    <source>
        <dbReference type="EMBL" id="MFD1367238.1"/>
    </source>
</evidence>
<organism evidence="3 4">
    <name type="scientific">Actinoplanes sichuanensis</name>
    <dbReference type="NCBI Taxonomy" id="512349"/>
    <lineage>
        <taxon>Bacteria</taxon>
        <taxon>Bacillati</taxon>
        <taxon>Actinomycetota</taxon>
        <taxon>Actinomycetes</taxon>
        <taxon>Micromonosporales</taxon>
        <taxon>Micromonosporaceae</taxon>
        <taxon>Actinoplanes</taxon>
    </lineage>
</organism>
<dbReference type="SUPFAM" id="SSF50475">
    <property type="entry name" value="FMN-binding split barrel"/>
    <property type="match status" value="1"/>
</dbReference>
<accession>A0ABW4A9M4</accession>
<dbReference type="InterPro" id="IPR011576">
    <property type="entry name" value="Pyridox_Oxase_N"/>
</dbReference>
<keyword evidence="4" id="KW-1185">Reference proteome</keyword>
<dbReference type="PANTHER" id="PTHR35176">
    <property type="entry name" value="HEME OXYGENASE HI_0854-RELATED"/>
    <property type="match status" value="1"/>
</dbReference>
<feature type="domain" description="Pyridoxamine 5'-phosphate oxidase N-terminal" evidence="2">
    <location>
        <begin position="19"/>
        <end position="98"/>
    </location>
</feature>
<name>A0ABW4A9M4_9ACTN</name>
<dbReference type="PANTHER" id="PTHR35176:SF6">
    <property type="entry name" value="HEME OXYGENASE HI_0854-RELATED"/>
    <property type="match status" value="1"/>
</dbReference>
<keyword evidence="1" id="KW-0560">Oxidoreductase</keyword>
<evidence type="ECO:0000259" key="2">
    <source>
        <dbReference type="Pfam" id="PF01243"/>
    </source>
</evidence>
<dbReference type="Gene3D" id="2.30.110.10">
    <property type="entry name" value="Electron Transport, Fmn-binding Protein, Chain A"/>
    <property type="match status" value="1"/>
</dbReference>
<protein>
    <submittedName>
        <fullName evidence="3">Nitroreductase/quinone reductase family protein</fullName>
    </submittedName>
</protein>
<dbReference type="Proteomes" id="UP001597183">
    <property type="component" value="Unassembled WGS sequence"/>
</dbReference>
<dbReference type="Pfam" id="PF01243">
    <property type="entry name" value="PNPOx_N"/>
    <property type="match status" value="1"/>
</dbReference>
<evidence type="ECO:0000256" key="1">
    <source>
        <dbReference type="ARBA" id="ARBA00023002"/>
    </source>
</evidence>
<gene>
    <name evidence="3" type="ORF">ACFQ5G_17930</name>
</gene>
<evidence type="ECO:0000313" key="4">
    <source>
        <dbReference type="Proteomes" id="UP001597183"/>
    </source>
</evidence>
<dbReference type="EMBL" id="JBHTMK010000023">
    <property type="protein sequence ID" value="MFD1367238.1"/>
    <property type="molecule type" value="Genomic_DNA"/>
</dbReference>
<dbReference type="RefSeq" id="WP_317795912.1">
    <property type="nucleotide sequence ID" value="NZ_AP028461.1"/>
</dbReference>
<dbReference type="InterPro" id="IPR012349">
    <property type="entry name" value="Split_barrel_FMN-bd"/>
</dbReference>